<comment type="caution">
    <text evidence="1">The sequence shown here is derived from an EMBL/GenBank/DDBJ whole genome shotgun (WGS) entry which is preliminary data.</text>
</comment>
<accession>A0ABQ4ZI63</accession>
<keyword evidence="2" id="KW-1185">Reference proteome</keyword>
<reference evidence="1" key="2">
    <citation type="submission" date="2022-01" db="EMBL/GenBank/DDBJ databases">
        <authorList>
            <person name="Yamashiro T."/>
            <person name="Shiraishi A."/>
            <person name="Satake H."/>
            <person name="Nakayama K."/>
        </authorList>
    </citation>
    <scope>NUCLEOTIDE SEQUENCE</scope>
</reference>
<evidence type="ECO:0000313" key="1">
    <source>
        <dbReference type="EMBL" id="GJS88578.1"/>
    </source>
</evidence>
<dbReference type="Proteomes" id="UP001151760">
    <property type="component" value="Unassembled WGS sequence"/>
</dbReference>
<organism evidence="1 2">
    <name type="scientific">Tanacetum coccineum</name>
    <dbReference type="NCBI Taxonomy" id="301880"/>
    <lineage>
        <taxon>Eukaryota</taxon>
        <taxon>Viridiplantae</taxon>
        <taxon>Streptophyta</taxon>
        <taxon>Embryophyta</taxon>
        <taxon>Tracheophyta</taxon>
        <taxon>Spermatophyta</taxon>
        <taxon>Magnoliopsida</taxon>
        <taxon>eudicotyledons</taxon>
        <taxon>Gunneridae</taxon>
        <taxon>Pentapetalae</taxon>
        <taxon>asterids</taxon>
        <taxon>campanulids</taxon>
        <taxon>Asterales</taxon>
        <taxon>Asteraceae</taxon>
        <taxon>Asteroideae</taxon>
        <taxon>Anthemideae</taxon>
        <taxon>Anthemidinae</taxon>
        <taxon>Tanacetum</taxon>
    </lineage>
</organism>
<gene>
    <name evidence="1" type="ORF">Tco_0771214</name>
</gene>
<protein>
    <submittedName>
        <fullName evidence="1">Uncharacterized protein</fullName>
    </submittedName>
</protein>
<evidence type="ECO:0000313" key="2">
    <source>
        <dbReference type="Proteomes" id="UP001151760"/>
    </source>
</evidence>
<name>A0ABQ4ZI63_9ASTR</name>
<sequence length="142" mass="15929">MSLSEFVYRVSLSSPAYFQRLSFTWPAWLFLRRVLLCIQLSLLMSRMTLRDFLHYPRNHLVTITDVLVSAPLYGGSADVSDLDASEEDVYFSGVRKTGVAACFAPRGAMPAPALVGLSSKVHGECVEENRRISKIRKLTTKK</sequence>
<reference evidence="1" key="1">
    <citation type="journal article" date="2022" name="Int. J. Mol. Sci.">
        <title>Draft Genome of Tanacetum Coccineum: Genomic Comparison of Closely Related Tanacetum-Family Plants.</title>
        <authorList>
            <person name="Yamashiro T."/>
            <person name="Shiraishi A."/>
            <person name="Nakayama K."/>
            <person name="Satake H."/>
        </authorList>
    </citation>
    <scope>NUCLEOTIDE SEQUENCE</scope>
</reference>
<dbReference type="EMBL" id="BQNB010011284">
    <property type="protein sequence ID" value="GJS88578.1"/>
    <property type="molecule type" value="Genomic_DNA"/>
</dbReference>
<proteinExistence type="predicted"/>